<dbReference type="RefSeq" id="WP_106384115.1">
    <property type="nucleotide sequence ID" value="NZ_PVSZ01000008.1"/>
</dbReference>
<proteinExistence type="predicted"/>
<keyword evidence="7" id="KW-0812">Transmembrane</keyword>
<dbReference type="PROSITE" id="PS50847">
    <property type="entry name" value="GRAM_POS_ANCHORING"/>
    <property type="match status" value="1"/>
</dbReference>
<feature type="signal peptide" evidence="8">
    <location>
        <begin position="1"/>
        <end position="40"/>
    </location>
</feature>
<dbReference type="Pfam" id="PF08363">
    <property type="entry name" value="GbpC"/>
    <property type="match status" value="1"/>
</dbReference>
<protein>
    <submittedName>
        <fullName evidence="10">Glucan-binding protein</fullName>
    </submittedName>
</protein>
<dbReference type="InterPro" id="IPR013574">
    <property type="entry name" value="Glucan-bd_C/Surface_Ag-I/II_V"/>
</dbReference>
<dbReference type="InterPro" id="IPR019931">
    <property type="entry name" value="LPXTG_anchor"/>
</dbReference>
<evidence type="ECO:0000256" key="3">
    <source>
        <dbReference type="ARBA" id="ARBA00022729"/>
    </source>
</evidence>
<dbReference type="SUPFAM" id="SSF74914">
    <property type="entry name" value="V-region of surface antigen I/II (SA I/II, PAC)"/>
    <property type="match status" value="1"/>
</dbReference>
<reference evidence="10 11" key="1">
    <citation type="journal article" date="1993" name="J. Dent. Res.">
        <title>The isolation and characterization of milleri group streptococci from dental periapical abscesses.</title>
        <authorList>
            <person name="Fisher L.E."/>
            <person name="Russell R.R."/>
        </authorList>
    </citation>
    <scope>NUCLEOTIDE SEQUENCE [LARGE SCALE GENOMIC DNA]</scope>
    <source>
        <strain evidence="10 11">OUP21</strain>
    </source>
</reference>
<keyword evidence="1" id="KW-0134">Cell wall</keyword>
<dbReference type="InterPro" id="IPR036234">
    <property type="entry name" value="SA_I/II_PAC_V_sf"/>
</dbReference>
<keyword evidence="4" id="KW-0572">Peptidoglycan-anchor</keyword>
<evidence type="ECO:0000256" key="4">
    <source>
        <dbReference type="ARBA" id="ARBA00023088"/>
    </source>
</evidence>
<dbReference type="Gene3D" id="2.60.530.10">
    <property type="entry name" value="Major cell-surface adhesin PAc"/>
    <property type="match status" value="1"/>
</dbReference>
<feature type="compositionally biased region" description="Basic and acidic residues" evidence="6">
    <location>
        <begin position="273"/>
        <end position="293"/>
    </location>
</feature>
<evidence type="ECO:0000256" key="5">
    <source>
        <dbReference type="SAM" id="Coils"/>
    </source>
</evidence>
<evidence type="ECO:0000256" key="7">
    <source>
        <dbReference type="SAM" id="Phobius"/>
    </source>
</evidence>
<evidence type="ECO:0000313" key="10">
    <source>
        <dbReference type="EMBL" id="PRT71315.1"/>
    </source>
</evidence>
<evidence type="ECO:0000256" key="6">
    <source>
        <dbReference type="SAM" id="MobiDB-lite"/>
    </source>
</evidence>
<feature type="transmembrane region" description="Helical" evidence="7">
    <location>
        <begin position="706"/>
        <end position="726"/>
    </location>
</feature>
<feature type="region of interest" description="Disordered" evidence="6">
    <location>
        <begin position="681"/>
        <end position="703"/>
    </location>
</feature>
<sequence length="733" mass="80561">MKSKKTKTYGSIRKIKAYGTCGVILGLAALTIATSQTGYADQVEGKTQPKQELVTNSTAGTVRQAQLNEVVTKAKNEGVKVVQDPTVDKGTVSSSEVNKVQAEIAADQTHQAAQIDQTTADYVKAKAEHEKAVEAVKHQNAQIEAENKALQEAHDKAAKAGQETNQAAAVAKEKVKAEFKDAQVSESSKTIPVDPTSKESYDHYTKEVEKVKADNQQATDTYLVEKRKENKEIEDTKAYNEAVRKRNAAGKIKVEAENKEIDAFNKQVAETNQAEKERFEKEKAQAEKDKTKDGHLSEVATQGLVFKEEANAQVSVKGVKSYLSAEGLKKAFEDITRNLGASDLQQYVTYFAQTFGDDLKITNDPSRLSSHFELYTPQGGNVYSNNKFGAVNAKVGQTVTVTYDKLEHSFYKGKPIFRMELDVTVQPNSENIQEDVVIGVSQNPAKGIEIAARYQDKTKDYKLNVSLKPRFYDQNGQLIVFEDQPNETKGLLSISSLNAYKNHVETMRPSDTARFIPISGSSIVKHGNGLVYSNEEDNSNGHHFGLDGHNIIDHTESPYFWYLAGAVALKGGNPEYGLTITSWDKLGDRKGEGRFTPSIWFTVTSDVIASGVPIAPTYKTPKEHKTFTPEPEKTVPTPKVKLSLVTVNSVPEPTLKPKEKEPTLLEVPTVHYHLHRLTVKPEAPQPKKPIPAPKAQTPALPQTGTASSVGLSVLGMILASFGLFGLKKRNEVK</sequence>
<name>A0A2T0G5J5_STRAP</name>
<keyword evidence="5" id="KW-0175">Coiled coil</keyword>
<keyword evidence="7" id="KW-1133">Transmembrane helix</keyword>
<feature type="coiled-coil region" evidence="5">
    <location>
        <begin position="126"/>
        <end position="163"/>
    </location>
</feature>
<feature type="region of interest" description="Disordered" evidence="6">
    <location>
        <begin position="272"/>
        <end position="293"/>
    </location>
</feature>
<keyword evidence="3 8" id="KW-0732">Signal</keyword>
<dbReference type="InterPro" id="IPR041324">
    <property type="entry name" value="AgI/II_N"/>
</dbReference>
<accession>A0A2T0G5J5</accession>
<evidence type="ECO:0000256" key="8">
    <source>
        <dbReference type="SAM" id="SignalP"/>
    </source>
</evidence>
<evidence type="ECO:0000313" key="11">
    <source>
        <dbReference type="Proteomes" id="UP000238573"/>
    </source>
</evidence>
<dbReference type="Proteomes" id="UP000238573">
    <property type="component" value="Unassembled WGS sequence"/>
</dbReference>
<evidence type="ECO:0000259" key="9">
    <source>
        <dbReference type="PROSITE" id="PS50847"/>
    </source>
</evidence>
<organism evidence="10 11">
    <name type="scientific">Streptococcus anginosus</name>
    <dbReference type="NCBI Taxonomy" id="1328"/>
    <lineage>
        <taxon>Bacteria</taxon>
        <taxon>Bacillati</taxon>
        <taxon>Bacillota</taxon>
        <taxon>Bacilli</taxon>
        <taxon>Lactobacillales</taxon>
        <taxon>Streptococcaceae</taxon>
        <taxon>Streptococcus</taxon>
        <taxon>Streptococcus anginosus group</taxon>
    </lineage>
</organism>
<comment type="caution">
    <text evidence="10">The sequence shown here is derived from an EMBL/GenBank/DDBJ whole genome shotgun (WGS) entry which is preliminary data.</text>
</comment>
<dbReference type="EMBL" id="PVSZ01000008">
    <property type="protein sequence ID" value="PRT71315.1"/>
    <property type="molecule type" value="Genomic_DNA"/>
</dbReference>
<feature type="chain" id="PRO_5015721620" evidence="8">
    <location>
        <begin position="41"/>
        <end position="733"/>
    </location>
</feature>
<keyword evidence="2" id="KW-0964">Secreted</keyword>
<evidence type="ECO:0000256" key="2">
    <source>
        <dbReference type="ARBA" id="ARBA00022525"/>
    </source>
</evidence>
<gene>
    <name evidence="10" type="ORF">C6A27_03625</name>
</gene>
<dbReference type="AlphaFoldDB" id="A0A2T0G5J5"/>
<feature type="domain" description="Gram-positive cocci surface proteins LPxTG" evidence="9">
    <location>
        <begin position="700"/>
        <end position="733"/>
    </location>
</feature>
<evidence type="ECO:0000256" key="1">
    <source>
        <dbReference type="ARBA" id="ARBA00022512"/>
    </source>
</evidence>
<dbReference type="NCBIfam" id="TIGR01167">
    <property type="entry name" value="LPXTG_anchor"/>
    <property type="match status" value="1"/>
</dbReference>
<dbReference type="Pfam" id="PF18652">
    <property type="entry name" value="Adhesin_P1_N"/>
    <property type="match status" value="1"/>
</dbReference>
<feature type="compositionally biased region" description="Pro residues" evidence="6">
    <location>
        <begin position="683"/>
        <end position="692"/>
    </location>
</feature>
<dbReference type="Pfam" id="PF00746">
    <property type="entry name" value="Gram_pos_anchor"/>
    <property type="match status" value="1"/>
</dbReference>
<keyword evidence="7" id="KW-0472">Membrane</keyword>